<keyword evidence="3" id="KW-1185">Reference proteome</keyword>
<reference evidence="2 3" key="1">
    <citation type="submission" date="2021-01" db="EMBL/GenBank/DDBJ databases">
        <title>Genomic Encyclopedia of Type Strains, Phase IV (KMG-IV): sequencing the most valuable type-strain genomes for metagenomic binning, comparative biology and taxonomic classification.</title>
        <authorList>
            <person name="Goeker M."/>
        </authorList>
    </citation>
    <scope>NUCLEOTIDE SEQUENCE [LARGE SCALE GENOMIC DNA]</scope>
    <source>
        <strain evidence="2 3">DSM 25879</strain>
    </source>
</reference>
<dbReference type="SUPFAM" id="SSF53756">
    <property type="entry name" value="UDP-Glycosyltransferase/glycogen phosphorylase"/>
    <property type="match status" value="1"/>
</dbReference>
<sequence length="360" mass="41727">MNRKTIAFYISDYGYGHASRSIAIIRELLKREDQICIIVCHSFALTFMKASLLEDRVRFREIETDVGYVLQKCTIYPDYEAVSKKMDNFINDFPGRSLKESEFLKNEKVDLLITDISPLPLYAASLLGIPTIGISNFTWYTAYHGLVPAKQLKWLRKQYQLVDYFFHLGASRELNWGRKQNIAFLFFAREIDTMEVQRIRKSIPVGKQVVFIGLGMKVDNLVEKDFPIWDSPNCHFIVSSNMKIKKTNVTVVPRNYIESQNYLAATDLIISKPGWGTISEALLAKKPLILLDRKDMQEDQVTITFLKELNRCSTIQWEELKRLIISKDYIRDVRNEQDLITSAKSCLSDISNQILYILYS</sequence>
<dbReference type="EMBL" id="JAFBED010000001">
    <property type="protein sequence ID" value="MBM7618574.1"/>
    <property type="molecule type" value="Genomic_DNA"/>
</dbReference>
<dbReference type="Proteomes" id="UP000737402">
    <property type="component" value="Unassembled WGS sequence"/>
</dbReference>
<protein>
    <submittedName>
        <fullName evidence="2">Uncharacterized protein (TIGR00661 family)</fullName>
    </submittedName>
</protein>
<dbReference type="InterPro" id="IPR053205">
    <property type="entry name" value="GHMP_kinase_L-arabinokinase"/>
</dbReference>
<feature type="domain" description="Glycosyl transferase family 28 C-terminal" evidence="1">
    <location>
        <begin position="245"/>
        <end position="321"/>
    </location>
</feature>
<dbReference type="PANTHER" id="PTHR38134">
    <property type="entry name" value="SLR1395 PROTEIN"/>
    <property type="match status" value="1"/>
</dbReference>
<dbReference type="RefSeq" id="WP_204412905.1">
    <property type="nucleotide sequence ID" value="NZ_JAFBED010000001.1"/>
</dbReference>
<organism evidence="2 3">
    <name type="scientific">Sutcliffiella tianshenii</name>
    <dbReference type="NCBI Taxonomy" id="1463404"/>
    <lineage>
        <taxon>Bacteria</taxon>
        <taxon>Bacillati</taxon>
        <taxon>Bacillota</taxon>
        <taxon>Bacilli</taxon>
        <taxon>Bacillales</taxon>
        <taxon>Bacillaceae</taxon>
        <taxon>Sutcliffiella</taxon>
    </lineage>
</organism>
<gene>
    <name evidence="2" type="ORF">JOC95_000416</name>
</gene>
<comment type="caution">
    <text evidence="2">The sequence shown here is derived from an EMBL/GenBank/DDBJ whole genome shotgun (WGS) entry which is preliminary data.</text>
</comment>
<dbReference type="Pfam" id="PF04101">
    <property type="entry name" value="Glyco_tran_28_C"/>
    <property type="match status" value="1"/>
</dbReference>
<dbReference type="InterPro" id="IPR007235">
    <property type="entry name" value="Glyco_trans_28_C"/>
</dbReference>
<dbReference type="Gene3D" id="3.40.50.2000">
    <property type="entry name" value="Glycogen Phosphorylase B"/>
    <property type="match status" value="1"/>
</dbReference>
<evidence type="ECO:0000313" key="2">
    <source>
        <dbReference type="EMBL" id="MBM7618574.1"/>
    </source>
</evidence>
<evidence type="ECO:0000259" key="1">
    <source>
        <dbReference type="Pfam" id="PF04101"/>
    </source>
</evidence>
<name>A0ABS2NV98_9BACI</name>
<evidence type="ECO:0000313" key="3">
    <source>
        <dbReference type="Proteomes" id="UP000737402"/>
    </source>
</evidence>
<accession>A0ABS2NV98</accession>
<proteinExistence type="predicted"/>
<dbReference type="PANTHER" id="PTHR38134:SF2">
    <property type="entry name" value="GALACTOKINASE"/>
    <property type="match status" value="1"/>
</dbReference>